<dbReference type="Pfam" id="PF14541">
    <property type="entry name" value="TAXi_C"/>
    <property type="match status" value="1"/>
</dbReference>
<gene>
    <name evidence="5" type="ORF">OLC1_LOCUS6377</name>
</gene>
<evidence type="ECO:0000259" key="4">
    <source>
        <dbReference type="PROSITE" id="PS51767"/>
    </source>
</evidence>
<evidence type="ECO:0000313" key="6">
    <source>
        <dbReference type="Proteomes" id="UP001161247"/>
    </source>
</evidence>
<evidence type="ECO:0000313" key="5">
    <source>
        <dbReference type="EMBL" id="CAI9095385.1"/>
    </source>
</evidence>
<proteinExistence type="inferred from homology"/>
<dbReference type="InterPro" id="IPR021109">
    <property type="entry name" value="Peptidase_aspartic_dom_sf"/>
</dbReference>
<accession>A0AAV1CK62</accession>
<keyword evidence="3" id="KW-0732">Signal</keyword>
<protein>
    <submittedName>
        <fullName evidence="5">OLC1v1031325C1</fullName>
    </submittedName>
</protein>
<dbReference type="GO" id="GO:0004190">
    <property type="term" value="F:aspartic-type endopeptidase activity"/>
    <property type="evidence" value="ECO:0007669"/>
    <property type="project" value="InterPro"/>
</dbReference>
<dbReference type="InterPro" id="IPR001461">
    <property type="entry name" value="Aspartic_peptidase_A1"/>
</dbReference>
<dbReference type="InterPro" id="IPR033121">
    <property type="entry name" value="PEPTIDASE_A1"/>
</dbReference>
<dbReference type="PANTHER" id="PTHR13683">
    <property type="entry name" value="ASPARTYL PROTEASES"/>
    <property type="match status" value="1"/>
</dbReference>
<evidence type="ECO:0000256" key="1">
    <source>
        <dbReference type="ARBA" id="ARBA00007447"/>
    </source>
</evidence>
<dbReference type="Proteomes" id="UP001161247">
    <property type="component" value="Chromosome 2"/>
</dbReference>
<comment type="similarity">
    <text evidence="1">Belongs to the peptidase A1 family.</text>
</comment>
<feature type="active site" evidence="2">
    <location>
        <position position="160"/>
    </location>
</feature>
<feature type="signal peptide" evidence="3">
    <location>
        <begin position="1"/>
        <end position="21"/>
    </location>
</feature>
<feature type="active site" evidence="2">
    <location>
        <position position="356"/>
    </location>
</feature>
<feature type="domain" description="Peptidase A1" evidence="4">
    <location>
        <begin position="142"/>
        <end position="480"/>
    </location>
</feature>
<dbReference type="PROSITE" id="PS51767">
    <property type="entry name" value="PEPTIDASE_A1"/>
    <property type="match status" value="1"/>
</dbReference>
<dbReference type="Gene3D" id="2.40.70.10">
    <property type="entry name" value="Acid Proteases"/>
    <property type="match status" value="2"/>
</dbReference>
<feature type="chain" id="PRO_5044021506" evidence="3">
    <location>
        <begin position="22"/>
        <end position="484"/>
    </location>
</feature>
<sequence>MERSYIFLFLHLFLFILPTLSTKCMSSSLPADLPLTVTLNHTARMESIRNFMTFNGTQLLNQLLKVSPDEFHRNRTLSIPLYDVNLFVKSNYKDWRSLVKYTLAKDARRAAWMASQIAVNSFTGEIHQDVVQIPVYDVEGAYATILEVGTPPQKDVWILDTGSNLIWWVCRPCKKCPAESFDPSKSSTFKRVNCDDLKDCPRWAGFQCGSSFGKKCVFQTRYLDGTKSQGFMARDKVYTIGGTLMESLKFGCSGAQPTTFQGHRYTGILGFGRGDLSFVSQYHAKSFSFCLTESFLGSPVYFDKLIIPKPTTLKVPLLLYLEKTYSTQLVGIFVGTQYVKANPYPPEDSTIRAVVDSGTKVTWLPTDIYYKFRDFFRTSFGLPYHRDEDVDLDTCYDLGGRDVTTLSVPTITFSFHGGKGEPKQYLSLQAAHILYPIDHRTYCLGFLPQVGNRDFVLFGSFQLTGTRVTVDLQYHNMYFDVNSC</sequence>
<evidence type="ECO:0000256" key="3">
    <source>
        <dbReference type="SAM" id="SignalP"/>
    </source>
</evidence>
<evidence type="ECO:0000256" key="2">
    <source>
        <dbReference type="PIRSR" id="PIRSR601461-1"/>
    </source>
</evidence>
<dbReference type="Pfam" id="PF14543">
    <property type="entry name" value="TAXi_N"/>
    <property type="match status" value="1"/>
</dbReference>
<reference evidence="5" key="1">
    <citation type="submission" date="2023-03" db="EMBL/GenBank/DDBJ databases">
        <authorList>
            <person name="Julca I."/>
        </authorList>
    </citation>
    <scope>NUCLEOTIDE SEQUENCE</scope>
</reference>
<name>A0AAV1CK62_OLDCO</name>
<dbReference type="InterPro" id="IPR032799">
    <property type="entry name" value="TAXi_C"/>
</dbReference>
<dbReference type="GO" id="GO:0006508">
    <property type="term" value="P:proteolysis"/>
    <property type="evidence" value="ECO:0007669"/>
    <property type="project" value="InterPro"/>
</dbReference>
<dbReference type="AlphaFoldDB" id="A0AAV1CK62"/>
<dbReference type="PANTHER" id="PTHR13683:SF679">
    <property type="entry name" value="ASPARTYL PROTEASE FAMILY PROTEIN 2"/>
    <property type="match status" value="1"/>
</dbReference>
<dbReference type="SUPFAM" id="SSF50630">
    <property type="entry name" value="Acid proteases"/>
    <property type="match status" value="1"/>
</dbReference>
<organism evidence="5 6">
    <name type="scientific">Oldenlandia corymbosa var. corymbosa</name>
    <dbReference type="NCBI Taxonomy" id="529605"/>
    <lineage>
        <taxon>Eukaryota</taxon>
        <taxon>Viridiplantae</taxon>
        <taxon>Streptophyta</taxon>
        <taxon>Embryophyta</taxon>
        <taxon>Tracheophyta</taxon>
        <taxon>Spermatophyta</taxon>
        <taxon>Magnoliopsida</taxon>
        <taxon>eudicotyledons</taxon>
        <taxon>Gunneridae</taxon>
        <taxon>Pentapetalae</taxon>
        <taxon>asterids</taxon>
        <taxon>lamiids</taxon>
        <taxon>Gentianales</taxon>
        <taxon>Rubiaceae</taxon>
        <taxon>Rubioideae</taxon>
        <taxon>Spermacoceae</taxon>
        <taxon>Hedyotis-Oldenlandia complex</taxon>
        <taxon>Oldenlandia</taxon>
    </lineage>
</organism>
<keyword evidence="6" id="KW-1185">Reference proteome</keyword>
<dbReference type="InterPro" id="IPR032861">
    <property type="entry name" value="TAXi_N"/>
</dbReference>
<dbReference type="EMBL" id="OX459119">
    <property type="protein sequence ID" value="CAI9095385.1"/>
    <property type="molecule type" value="Genomic_DNA"/>
</dbReference>